<dbReference type="Proteomes" id="UP001143474">
    <property type="component" value="Unassembled WGS sequence"/>
</dbReference>
<gene>
    <name evidence="2" type="ORF">GCM10017600_57820</name>
</gene>
<keyword evidence="3" id="KW-1185">Reference proteome</keyword>
<evidence type="ECO:0000313" key="3">
    <source>
        <dbReference type="Proteomes" id="UP001143474"/>
    </source>
</evidence>
<comment type="caution">
    <text evidence="2">The sequence shown here is derived from an EMBL/GenBank/DDBJ whole genome shotgun (WGS) entry which is preliminary data.</text>
</comment>
<reference evidence="2" key="1">
    <citation type="journal article" date="2014" name="Int. J. Syst. Evol. Microbiol.">
        <title>Complete genome sequence of Corynebacterium casei LMG S-19264T (=DSM 44701T), isolated from a smear-ripened cheese.</title>
        <authorList>
            <consortium name="US DOE Joint Genome Institute (JGI-PGF)"/>
            <person name="Walter F."/>
            <person name="Albersmeier A."/>
            <person name="Kalinowski J."/>
            <person name="Ruckert C."/>
        </authorList>
    </citation>
    <scope>NUCLEOTIDE SEQUENCE</scope>
    <source>
        <strain evidence="2">VKM Ac-2007</strain>
    </source>
</reference>
<proteinExistence type="predicted"/>
<organism evidence="2 3">
    <name type="scientific">Streptosporangium carneum</name>
    <dbReference type="NCBI Taxonomy" id="47481"/>
    <lineage>
        <taxon>Bacteria</taxon>
        <taxon>Bacillati</taxon>
        <taxon>Actinomycetota</taxon>
        <taxon>Actinomycetes</taxon>
        <taxon>Streptosporangiales</taxon>
        <taxon>Streptosporangiaceae</taxon>
        <taxon>Streptosporangium</taxon>
    </lineage>
</organism>
<feature type="compositionally biased region" description="Basic and acidic residues" evidence="1">
    <location>
        <begin position="16"/>
        <end position="25"/>
    </location>
</feature>
<accession>A0A9W6MFQ9</accession>
<dbReference type="AlphaFoldDB" id="A0A9W6MFQ9"/>
<feature type="compositionally biased region" description="Acidic residues" evidence="1">
    <location>
        <begin position="51"/>
        <end position="63"/>
    </location>
</feature>
<name>A0A9W6MFQ9_9ACTN</name>
<reference evidence="2" key="2">
    <citation type="submission" date="2023-01" db="EMBL/GenBank/DDBJ databases">
        <authorList>
            <person name="Sun Q."/>
            <person name="Evtushenko L."/>
        </authorList>
    </citation>
    <scope>NUCLEOTIDE SEQUENCE</scope>
    <source>
        <strain evidence="2">VKM Ac-2007</strain>
    </source>
</reference>
<feature type="region of interest" description="Disordered" evidence="1">
    <location>
        <begin position="16"/>
        <end position="63"/>
    </location>
</feature>
<evidence type="ECO:0000313" key="2">
    <source>
        <dbReference type="EMBL" id="GLK12372.1"/>
    </source>
</evidence>
<sequence>MSEPAKPTLQERLERIRSATADRPKTFPQRELPAEPTQSARRRNKRVCSFDVDDGDEVPDFLR</sequence>
<dbReference type="RefSeq" id="WP_271220700.1">
    <property type="nucleotide sequence ID" value="NZ_BAAAVD010000009.1"/>
</dbReference>
<protein>
    <submittedName>
        <fullName evidence="2">Uncharacterized protein</fullName>
    </submittedName>
</protein>
<evidence type="ECO:0000256" key="1">
    <source>
        <dbReference type="SAM" id="MobiDB-lite"/>
    </source>
</evidence>
<dbReference type="EMBL" id="BSEV01000016">
    <property type="protein sequence ID" value="GLK12372.1"/>
    <property type="molecule type" value="Genomic_DNA"/>
</dbReference>